<proteinExistence type="predicted"/>
<feature type="region of interest" description="Disordered" evidence="1">
    <location>
        <begin position="207"/>
        <end position="227"/>
    </location>
</feature>
<dbReference type="eggNOG" id="KOG2043">
    <property type="taxonomic scope" value="Eukaryota"/>
</dbReference>
<dbReference type="Pfam" id="PF12738">
    <property type="entry name" value="PTCB-BRCT"/>
    <property type="match status" value="1"/>
</dbReference>
<feature type="region of interest" description="Disordered" evidence="1">
    <location>
        <begin position="577"/>
        <end position="629"/>
    </location>
</feature>
<accession>A0A090D6X6</accession>
<dbReference type="InterPro" id="IPR036420">
    <property type="entry name" value="BRCT_dom_sf"/>
</dbReference>
<organism evidence="3 4">
    <name type="scientific">Podospora anserina (strain S / ATCC MYA-4624 / DSM 980 / FGSC 10383)</name>
    <name type="common">Pleurage anserina</name>
    <dbReference type="NCBI Taxonomy" id="515849"/>
    <lineage>
        <taxon>Eukaryota</taxon>
        <taxon>Fungi</taxon>
        <taxon>Dikarya</taxon>
        <taxon>Ascomycota</taxon>
        <taxon>Pezizomycotina</taxon>
        <taxon>Sordariomycetes</taxon>
        <taxon>Sordariomycetidae</taxon>
        <taxon>Sordariales</taxon>
        <taxon>Podosporaceae</taxon>
        <taxon>Podospora</taxon>
        <taxon>Podospora anserina</taxon>
    </lineage>
</organism>
<dbReference type="CDD" id="cd18436">
    <property type="entry name" value="BRCT_BRC1_like_rpt2"/>
    <property type="match status" value="1"/>
</dbReference>
<dbReference type="STRING" id="515849.A0A090D6X6"/>
<feature type="domain" description="BRCT" evidence="2">
    <location>
        <begin position="336"/>
        <end position="419"/>
    </location>
</feature>
<dbReference type="GO" id="GO:0005634">
    <property type="term" value="C:nucleus"/>
    <property type="evidence" value="ECO:0007669"/>
    <property type="project" value="TreeGrafter"/>
</dbReference>
<dbReference type="PANTHER" id="PTHR47667">
    <property type="entry name" value="REGULATOR OF TY1 TRANSPOSITION PROTEIN 107"/>
    <property type="match status" value="1"/>
</dbReference>
<feature type="compositionally biased region" description="Polar residues" evidence="1">
    <location>
        <begin position="538"/>
        <end position="547"/>
    </location>
</feature>
<evidence type="ECO:0000259" key="2">
    <source>
        <dbReference type="PROSITE" id="PS50172"/>
    </source>
</evidence>
<dbReference type="GO" id="GO:0035361">
    <property type="term" value="C:Cul8-RING ubiquitin ligase complex"/>
    <property type="evidence" value="ECO:0007669"/>
    <property type="project" value="TreeGrafter"/>
</dbReference>
<dbReference type="InParanoid" id="A0A090D6X6"/>
<feature type="region of interest" description="Disordered" evidence="1">
    <location>
        <begin position="490"/>
        <end position="547"/>
    </location>
</feature>
<dbReference type="Proteomes" id="UP000001197">
    <property type="component" value="Chromosome 4"/>
</dbReference>
<evidence type="ECO:0000313" key="4">
    <source>
        <dbReference type="Proteomes" id="UP000001197"/>
    </source>
</evidence>
<dbReference type="InterPro" id="IPR001357">
    <property type="entry name" value="BRCT_dom"/>
</dbReference>
<reference evidence="3 4" key="1">
    <citation type="journal article" date="2008" name="Genome Biol.">
        <title>The genome sequence of the model ascomycete fungus Podospora anserina.</title>
        <authorList>
            <person name="Espagne E."/>
            <person name="Lespinet O."/>
            <person name="Malagnac F."/>
            <person name="Da Silva C."/>
            <person name="Jaillon O."/>
            <person name="Porcel B.M."/>
            <person name="Couloux A."/>
            <person name="Aury J.-M."/>
            <person name="Segurens B."/>
            <person name="Poulain J."/>
            <person name="Anthouard V."/>
            <person name="Grossetete S."/>
            <person name="Khalili H."/>
            <person name="Coppin E."/>
            <person name="Dequard-Chablat M."/>
            <person name="Picard M."/>
            <person name="Contamine V."/>
            <person name="Arnaise S."/>
            <person name="Bourdais A."/>
            <person name="Berteaux-Lecellier V."/>
            <person name="Gautheret D."/>
            <person name="de Vries R.P."/>
            <person name="Battaglia E."/>
            <person name="Coutinho P.M."/>
            <person name="Danchin E.G.J."/>
            <person name="Henrissat B."/>
            <person name="El Khoury R."/>
            <person name="Sainsard-Chanet A."/>
            <person name="Boivin A."/>
            <person name="Pinan-Lucarre B."/>
            <person name="Sellem C.H."/>
            <person name="Debuchy R."/>
            <person name="Wincker P."/>
            <person name="Weissenbach J."/>
            <person name="Silar P."/>
        </authorList>
    </citation>
    <scope>NUCLEOTIDE SEQUENCE [LARGE SCALE GENOMIC DNA]</scope>
    <source>
        <strain evidence="4">S / ATCC MYA-4624 / DSM 980 / FGSC 10383</strain>
    </source>
</reference>
<dbReference type="Pfam" id="PF16770">
    <property type="entry name" value="RTT107_BRCT_5"/>
    <property type="match status" value="1"/>
</dbReference>
<feature type="compositionally biased region" description="Low complexity" evidence="1">
    <location>
        <begin position="510"/>
        <end position="525"/>
    </location>
</feature>
<dbReference type="GO" id="GO:0006302">
    <property type="term" value="P:double-strand break repair"/>
    <property type="evidence" value="ECO:0007669"/>
    <property type="project" value="TreeGrafter"/>
</dbReference>
<sequence>MAEQHEKAPLLADCAIAFVQSKQLSSQLISILSDVAREHGAEVLEPDRQGKIRWKKATHIISNTIDFEEYTESLAAMVPVVKSDWIRVSIHRRKLAQLRPYSPDPRMIFSSVTVTCADIPTLDKEAICGGVLALGGMESKDLNKLTTHICALTLEHPKCQEALEKKLKAKIVLPHWFDDCFRLGKRIDEGPYLLPDPEVLRTASEEPVKIPSSQQLEGASSAVPSGPYEPQGGEKLVVFSQKKVLLGDDLPINDSTRKTIGEKIARGGGEVVGTVEECNTFVGHYRDGEQYVRASQMGKDVGNLAWLYYLIVYNEWTSPLRRLLHYPVPREPLPGFKDLKITLSNYGGEARIYLENLVTAAGATYTRTMKAENTHLITARLHSEKCEAAKDWNIEIVNHLWIEESYVACQALALNDDKYKAWPRRTNLGEVIGKSFLDETVLRNLYYPGGEEHMDAAAKKKKRVAAAAQKNALTMNLDKDFGTMQDSFMADSSPAPAAPATAKKGRKPKAATAAAPTAANLVTPAKGRHLRTGKENDTPSVLSSGTRSAKAAALSKLQDIAPDLALYEKEKRRPLKDGVWGGKRAMDQIDKERSTRSSSPAGHADADGDEEEEETGEKSRPSKRPRLTLPNVTMRICATGYKRWVGNKNLEDSDRVSLLPTSLYRALLTPPQKKLRNLGVTLVQDTQPCDYLAAPKVVRTMKFLKCLAKGAEIINTSFLDACLETNKRPPVEDHFLVDEENEKKFNINLGTSVGRARANKGKLLWNVPIYCTADIKNGVENFKAIAEANGAIFKIYRARSGTTIKPTTAEEDGGADPDPVYLLSGTTPGEKALWPKFEEMAVKGHCEPRVVNGDWLLDVAMRQELTFDRKYLWKGQEEAGGGGVMD</sequence>
<dbReference type="PROSITE" id="PS50172">
    <property type="entry name" value="BRCT"/>
    <property type="match status" value="3"/>
</dbReference>
<dbReference type="CDD" id="cd18438">
    <property type="entry name" value="BRCT_BRC1_like_rpt4"/>
    <property type="match status" value="1"/>
</dbReference>
<dbReference type="CDD" id="cd17743">
    <property type="entry name" value="BRCT_BRC1_like_rpt5"/>
    <property type="match status" value="1"/>
</dbReference>
<dbReference type="AlphaFoldDB" id="A0A090D6X6"/>
<feature type="domain" description="BRCT" evidence="2">
    <location>
        <begin position="104"/>
        <end position="194"/>
    </location>
</feature>
<feature type="compositionally biased region" description="Basic and acidic residues" evidence="1">
    <location>
        <begin position="584"/>
        <end position="595"/>
    </location>
</feature>
<name>A0A090D6X6_PODAN</name>
<dbReference type="InterPro" id="IPR053036">
    <property type="entry name" value="CellCycle_DNARepair_Reg"/>
</dbReference>
<dbReference type="CDD" id="cd18439">
    <property type="entry name" value="BRCT_BRC1_like_rpt6"/>
    <property type="match status" value="1"/>
</dbReference>
<dbReference type="EMBL" id="FO904939">
    <property type="protein sequence ID" value="CDP28323.1"/>
    <property type="molecule type" value="Genomic_DNA"/>
</dbReference>
<dbReference type="SMART" id="SM00292">
    <property type="entry name" value="BRCT"/>
    <property type="match status" value="5"/>
</dbReference>
<dbReference type="GO" id="GO:1990683">
    <property type="term" value="P:DNA double-strand break attachment to nuclear envelope"/>
    <property type="evidence" value="ECO:0007669"/>
    <property type="project" value="TreeGrafter"/>
</dbReference>
<reference evidence="4" key="2">
    <citation type="journal article" date="2014" name="Genetics">
        <title>Maintaining two mating types: Structure of the mating type locus and its role in heterokaryosis in Podospora anserina.</title>
        <authorList>
            <person name="Grognet P."/>
            <person name="Bidard F."/>
            <person name="Kuchly C."/>
            <person name="Tong L.C.H."/>
            <person name="Coppin E."/>
            <person name="Benkhali J.A."/>
            <person name="Couloux A."/>
            <person name="Wincker P."/>
            <person name="Debuchy R."/>
            <person name="Silar P."/>
        </authorList>
    </citation>
    <scope>GENOME REANNOTATION</scope>
    <source>
        <strain evidence="4">S / ATCC MYA-4624 / DSM 980 / FGSC 10383</strain>
    </source>
</reference>
<feature type="domain" description="BRCT" evidence="2">
    <location>
        <begin position="6"/>
        <end position="103"/>
    </location>
</feature>
<evidence type="ECO:0000313" key="3">
    <source>
        <dbReference type="EMBL" id="CDP28323.1"/>
    </source>
</evidence>
<protein>
    <recommendedName>
        <fullName evidence="2">BRCT domain-containing protein</fullName>
    </recommendedName>
</protein>
<dbReference type="PANTHER" id="PTHR47667:SF1">
    <property type="entry name" value="REGULATOR OF TY1 TRANSPOSITION PROTEIN 107"/>
    <property type="match status" value="1"/>
</dbReference>
<dbReference type="Gene3D" id="3.40.50.10190">
    <property type="entry name" value="BRCT domain"/>
    <property type="match status" value="5"/>
</dbReference>
<keyword evidence="4" id="KW-1185">Reference proteome</keyword>
<evidence type="ECO:0000256" key="1">
    <source>
        <dbReference type="SAM" id="MobiDB-lite"/>
    </source>
</evidence>
<dbReference type="CDD" id="cd18437">
    <property type="entry name" value="BRCT_BRC1_like_rpt3"/>
    <property type="match status" value="1"/>
</dbReference>
<dbReference type="SUPFAM" id="SSF52113">
    <property type="entry name" value="BRCT domain"/>
    <property type="match status" value="4"/>
</dbReference>
<dbReference type="Pfam" id="PF00533">
    <property type="entry name" value="BRCT"/>
    <property type="match status" value="1"/>
</dbReference>
<dbReference type="FunFam" id="3.40.50.10190:FF:000048">
    <property type="entry name" value="DNA repair protein Rtt107"/>
    <property type="match status" value="1"/>
</dbReference>